<feature type="region of interest" description="Disordered" evidence="1">
    <location>
        <begin position="615"/>
        <end position="701"/>
    </location>
</feature>
<dbReference type="OrthoDB" id="77038at2759"/>
<evidence type="ECO:0000313" key="3">
    <source>
        <dbReference type="EMBL" id="TFJ86362.1"/>
    </source>
</evidence>
<feature type="domain" description="WRKY19-like zinc finger" evidence="2">
    <location>
        <begin position="1197"/>
        <end position="1221"/>
    </location>
</feature>
<feature type="compositionally biased region" description="Polar residues" evidence="1">
    <location>
        <begin position="1029"/>
        <end position="1039"/>
    </location>
</feature>
<feature type="compositionally biased region" description="Polar residues" evidence="1">
    <location>
        <begin position="364"/>
        <end position="380"/>
    </location>
</feature>
<feature type="region of interest" description="Disordered" evidence="1">
    <location>
        <begin position="729"/>
        <end position="864"/>
    </location>
</feature>
<dbReference type="PANTHER" id="PTHR31827">
    <property type="entry name" value="EMB|CAB89363.1"/>
    <property type="match status" value="1"/>
</dbReference>
<feature type="compositionally biased region" description="Polar residues" evidence="1">
    <location>
        <begin position="983"/>
        <end position="994"/>
    </location>
</feature>
<dbReference type="EMBL" id="SDOX01000009">
    <property type="protein sequence ID" value="TFJ86362.1"/>
    <property type="molecule type" value="Genomic_DNA"/>
</dbReference>
<dbReference type="Pfam" id="PF24906">
    <property type="entry name" value="Zf_WRKY19"/>
    <property type="match status" value="3"/>
</dbReference>
<feature type="domain" description="WRKY19-like zinc finger" evidence="2">
    <location>
        <begin position="1123"/>
        <end position="1146"/>
    </location>
</feature>
<dbReference type="Proteomes" id="UP000355283">
    <property type="component" value="Unassembled WGS sequence"/>
</dbReference>
<feature type="compositionally biased region" description="Low complexity" evidence="1">
    <location>
        <begin position="757"/>
        <end position="776"/>
    </location>
</feature>
<feature type="compositionally biased region" description="Low complexity" evidence="1">
    <location>
        <begin position="832"/>
        <end position="864"/>
    </location>
</feature>
<feature type="compositionally biased region" description="Polar residues" evidence="1">
    <location>
        <begin position="631"/>
        <end position="641"/>
    </location>
</feature>
<feature type="compositionally biased region" description="Low complexity" evidence="1">
    <location>
        <begin position="735"/>
        <end position="750"/>
    </location>
</feature>
<feature type="compositionally biased region" description="Low complexity" evidence="1">
    <location>
        <begin position="804"/>
        <end position="814"/>
    </location>
</feature>
<feature type="region of interest" description="Disordered" evidence="1">
    <location>
        <begin position="1252"/>
        <end position="1285"/>
    </location>
</feature>
<feature type="region of interest" description="Disordered" evidence="1">
    <location>
        <begin position="574"/>
        <end position="593"/>
    </location>
</feature>
<name>A0A4D9D491_9STRA</name>
<gene>
    <name evidence="3" type="ORF">NSK_002570</name>
</gene>
<feature type="compositionally biased region" description="Low complexity" evidence="1">
    <location>
        <begin position="907"/>
        <end position="927"/>
    </location>
</feature>
<organism evidence="3 4">
    <name type="scientific">Nannochloropsis salina CCMP1776</name>
    <dbReference type="NCBI Taxonomy" id="1027361"/>
    <lineage>
        <taxon>Eukaryota</taxon>
        <taxon>Sar</taxon>
        <taxon>Stramenopiles</taxon>
        <taxon>Ochrophyta</taxon>
        <taxon>Eustigmatophyceae</taxon>
        <taxon>Eustigmatales</taxon>
        <taxon>Monodopsidaceae</taxon>
        <taxon>Microchloropsis</taxon>
        <taxon>Microchloropsis salina</taxon>
    </lineage>
</organism>
<feature type="compositionally biased region" description="Polar residues" evidence="1">
    <location>
        <begin position="680"/>
        <end position="701"/>
    </location>
</feature>
<proteinExistence type="predicted"/>
<evidence type="ECO:0000313" key="4">
    <source>
        <dbReference type="Proteomes" id="UP000355283"/>
    </source>
</evidence>
<keyword evidence="4" id="KW-1185">Reference proteome</keyword>
<feature type="region of interest" description="Disordered" evidence="1">
    <location>
        <begin position="905"/>
        <end position="1051"/>
    </location>
</feature>
<protein>
    <recommendedName>
        <fullName evidence="2">WRKY19-like zinc finger domain-containing protein</fullName>
    </recommendedName>
</protein>
<evidence type="ECO:0000256" key="1">
    <source>
        <dbReference type="SAM" id="MobiDB-lite"/>
    </source>
</evidence>
<reference evidence="3 4" key="1">
    <citation type="submission" date="2019-01" db="EMBL/GenBank/DDBJ databases">
        <title>Nuclear Genome Assembly of the Microalgal Biofuel strain Nannochloropsis salina CCMP1776.</title>
        <authorList>
            <person name="Hovde B."/>
        </authorList>
    </citation>
    <scope>NUCLEOTIDE SEQUENCE [LARGE SCALE GENOMIC DNA]</scope>
    <source>
        <strain evidence="3 4">CCMP1776</strain>
    </source>
</reference>
<feature type="domain" description="WRKY19-like zinc finger" evidence="2">
    <location>
        <begin position="1172"/>
        <end position="1196"/>
    </location>
</feature>
<feature type="compositionally biased region" description="Low complexity" evidence="1">
    <location>
        <begin position="1270"/>
        <end position="1285"/>
    </location>
</feature>
<feature type="compositionally biased region" description="Basic and acidic residues" evidence="1">
    <location>
        <begin position="1004"/>
        <end position="1016"/>
    </location>
</feature>
<dbReference type="PANTHER" id="PTHR31827:SF1">
    <property type="entry name" value="EMB|CAB89363.1"/>
    <property type="match status" value="1"/>
</dbReference>
<feature type="compositionally biased region" description="Gly residues" evidence="1">
    <location>
        <begin position="666"/>
        <end position="677"/>
    </location>
</feature>
<feature type="compositionally biased region" description="Low complexity" evidence="1">
    <location>
        <begin position="574"/>
        <end position="584"/>
    </location>
</feature>
<feature type="compositionally biased region" description="Gly residues" evidence="1">
    <location>
        <begin position="788"/>
        <end position="797"/>
    </location>
</feature>
<dbReference type="InterPro" id="IPR056866">
    <property type="entry name" value="Znf_WRKY19"/>
</dbReference>
<feature type="region of interest" description="Disordered" evidence="1">
    <location>
        <begin position="352"/>
        <end position="395"/>
    </location>
</feature>
<accession>A0A4D9D491</accession>
<sequence length="1335" mass="140764">MEQSRLQAYLQSACSVLGFSVGEIWCCNDTQDAASPLNLRFIQLYTSPEYDRYRSQLIEPPPDALEAPAQRDDAKSPVPMDVSGHSFSPLVCAAVQEAKQVVWASTPAKDGLLSRPSLPLRSAVGVPVCSIGKEVVLLLMFSPAVLELTEEAHRFLYTVAQAASDAVCGFLPASVASSLVTSAARGPRSPLPDPTAPGENNMPHTRTLIEALPASVTFQMVEMASEMVGVNVPIKTEFLETFNSIYNPPPPPLMPVAGEDGQGEEEGLDLDAFDSLPPLEDCFLPTELLEDGVLVSGLRDEEMTGEDWDFGAALDFIFDKDQGGEELGVGTEGEWFGPGKGREGGEVLNWGMTEGGLPDRLSQHTEASQPSGMDDNQSNVKQEEGGLQGKGSDREQGEDSVIRFFYEDALQRLRFEEFVKGFLSMSVFHTAECWVARGKETLEQVYCATCLADVQSWVRFSSKLHGDTQRALPARVLVENQAIWERDAQRLNPSGAGGAGMENGGGAGKHVIQTAFGLPVHVDQSHRLVVIFYSTYSIEPAEIMESFVKRALDLLWNKDAQHAAALLAEQQQEQQQHLQLQHESSGGGSYSLGLSEASSSYSLGSELGEDMHTSWRTSNLDKTGNHDGRIQSGQQQMSPLTTAFGGGGGQEREEISHLPQVEGGRHGAGGLRSGQGSGQDQPQRQSSFSSMTEHSDMMGSSTSTYAFEGQQQQRHPQQQQQQQPVYVFGYTPQDSSSTSSSYPSSSTTSHPYHHHQAALSTTTPSSPFSGPSATSAFQRGSTTASLPPGGGAAGPGFGTPPPLTYTSSTPILTTHGGIPVPAPRPAGGQGSAGSQQQSSQQQQSQPSRPGSQPSCWGAQGTDLGTVGGQGLTTLIHLPPGSSLPPLGGAINIGGTLYYPQHQVTGLQGAPHQQPPQHQQHPSSFGHGSHTGPGGGVSLHREDSGGTSNLDFSMDLPAGGNIAASMMPPPASRSPSFAQAEHQAPQSIRFAQSGRQGEKGSVLSVRHDGGGGEKGTRGETAMHLGGRKVSSISPHASGAQSEIGCGGLPRTPSDYEMHMGGPNEMGGAGGVTGRKICKTESCDQPTAKRSPYCSQHTGVRHCQHPGCIKCAQGNTKYCIAHGGGRRCTYPGCTKGARDKNFCAAHGGGKRCCIDGCSKSAVGGSFMCTAHGGGRRCQYQDCSRSAQSSTNFCVRHGGGRKCQVEGCQKVARGRTSFCAAHGGGIRCKVNGCNKAAVGKFQMCRTHSGYLKKRASEQQEDDEEGGGVFAATASSPSSVSLGGSSPSSLASFVDNPAKKRMIAVGKGGSNRATGIKGLYRGDAIAAYAAAFNSTSPSL</sequence>
<evidence type="ECO:0000259" key="2">
    <source>
        <dbReference type="Pfam" id="PF24906"/>
    </source>
</evidence>
<comment type="caution">
    <text evidence="3">The sequence shown here is derived from an EMBL/GenBank/DDBJ whole genome shotgun (WGS) entry which is preliminary data.</text>
</comment>